<feature type="domain" description="EF-hand" evidence="5">
    <location>
        <begin position="214"/>
        <end position="249"/>
    </location>
</feature>
<proteinExistence type="predicted"/>
<dbReference type="SMART" id="SM00054">
    <property type="entry name" value="EFh"/>
    <property type="match status" value="1"/>
</dbReference>
<evidence type="ECO:0000313" key="6">
    <source>
        <dbReference type="EMBL" id="CAD5117242.1"/>
    </source>
</evidence>
<dbReference type="Pfam" id="PF12763">
    <property type="entry name" value="EH"/>
    <property type="match status" value="2"/>
</dbReference>
<dbReference type="GO" id="GO:0005737">
    <property type="term" value="C:cytoplasm"/>
    <property type="evidence" value="ECO:0007669"/>
    <property type="project" value="TreeGrafter"/>
</dbReference>
<feature type="domain" description="EH" evidence="4">
    <location>
        <begin position="181"/>
        <end position="265"/>
    </location>
</feature>
<dbReference type="PROSITE" id="PS00018">
    <property type="entry name" value="EF_HAND_1"/>
    <property type="match status" value="1"/>
</dbReference>
<sequence>MDAIELSEPEINYFTELFKTCESRQSNIAVAEKVTNLFVLSGLPSDILQLIFITCGISAYGVEKTQFFVALKLIAAAQAGKSVSLQNLNDKNTAENLPLPRFNVYKSRSKMSVANNNNADFDESPPTDAWENFDSEDCRDDKGLLGNDGNSSWTNVRTDSSSVTSSETDSMDDIWTITDEQRDYYTKQFHTMQPDRQGSISGAVAKDYFEKSRLPVHELAKIWQLSDLNGDGLLSLEEFCIAMHLVVLRRNKIDLPDSLPSSLTPYVPLSEEPFASDLPQGSTMKRISPPSPVIWQQVIDSRSSSAVSSPSVKPTNFDFAPIAPDPVTNTAVNDETARPRPTPKKAPPDGSTANVILPPPITNESSKHARSSSMDNTLSGENLDLTKSMPPAVPPRPVGSTSVTAYSSLEKATAKQTISSLERHRRAVSLDYNRANLIDSERDLSQQLKNANRKELISMLRKQKRRNSTLTRLNTELNQELQEVMEQRIALEIQLEHLRPFT</sequence>
<dbReference type="OrthoDB" id="10045710at2759"/>
<dbReference type="SMART" id="SM00027">
    <property type="entry name" value="EH"/>
    <property type="match status" value="1"/>
</dbReference>
<dbReference type="GO" id="GO:0006897">
    <property type="term" value="P:endocytosis"/>
    <property type="evidence" value="ECO:0007669"/>
    <property type="project" value="TreeGrafter"/>
</dbReference>
<evidence type="ECO:0000256" key="2">
    <source>
        <dbReference type="SAM" id="Coils"/>
    </source>
</evidence>
<dbReference type="InterPro" id="IPR018247">
    <property type="entry name" value="EF_Hand_1_Ca_BS"/>
</dbReference>
<dbReference type="PROSITE" id="PS50031">
    <property type="entry name" value="EH"/>
    <property type="match status" value="1"/>
</dbReference>
<name>A0A7I8VLS7_9ANNE</name>
<dbReference type="InterPro" id="IPR002048">
    <property type="entry name" value="EF_hand_dom"/>
</dbReference>
<dbReference type="Proteomes" id="UP000549394">
    <property type="component" value="Unassembled WGS sequence"/>
</dbReference>
<gene>
    <name evidence="6" type="ORF">DGYR_LOCUS5789</name>
</gene>
<dbReference type="Gene3D" id="1.10.238.10">
    <property type="entry name" value="EF-hand"/>
    <property type="match status" value="2"/>
</dbReference>
<comment type="caution">
    <text evidence="6">The sequence shown here is derived from an EMBL/GenBank/DDBJ whole genome shotgun (WGS) entry which is preliminary data.</text>
</comment>
<dbReference type="PANTHER" id="PTHR11216">
    <property type="entry name" value="EH DOMAIN"/>
    <property type="match status" value="1"/>
</dbReference>
<dbReference type="InterPro" id="IPR000261">
    <property type="entry name" value="EH_dom"/>
</dbReference>
<dbReference type="InterPro" id="IPR011992">
    <property type="entry name" value="EF-hand-dom_pair"/>
</dbReference>
<dbReference type="GO" id="GO:0005886">
    <property type="term" value="C:plasma membrane"/>
    <property type="evidence" value="ECO:0007669"/>
    <property type="project" value="TreeGrafter"/>
</dbReference>
<feature type="region of interest" description="Disordered" evidence="3">
    <location>
        <begin position="305"/>
        <end position="402"/>
    </location>
</feature>
<dbReference type="AlphaFoldDB" id="A0A7I8VLS7"/>
<feature type="compositionally biased region" description="Polar residues" evidence="3">
    <location>
        <begin position="371"/>
        <end position="380"/>
    </location>
</feature>
<evidence type="ECO:0000313" key="7">
    <source>
        <dbReference type="Proteomes" id="UP000549394"/>
    </source>
</evidence>
<keyword evidence="7" id="KW-1185">Reference proteome</keyword>
<reference evidence="6 7" key="1">
    <citation type="submission" date="2020-08" db="EMBL/GenBank/DDBJ databases">
        <authorList>
            <person name="Hejnol A."/>
        </authorList>
    </citation>
    <scope>NUCLEOTIDE SEQUENCE [LARGE SCALE GENOMIC DNA]</scope>
</reference>
<dbReference type="GO" id="GO:0016197">
    <property type="term" value="P:endosomal transport"/>
    <property type="evidence" value="ECO:0007669"/>
    <property type="project" value="TreeGrafter"/>
</dbReference>
<evidence type="ECO:0000259" key="4">
    <source>
        <dbReference type="PROSITE" id="PS50031"/>
    </source>
</evidence>
<keyword evidence="1" id="KW-0106">Calcium</keyword>
<evidence type="ECO:0000256" key="3">
    <source>
        <dbReference type="SAM" id="MobiDB-lite"/>
    </source>
</evidence>
<evidence type="ECO:0000256" key="1">
    <source>
        <dbReference type="ARBA" id="ARBA00022837"/>
    </source>
</evidence>
<dbReference type="PROSITE" id="PS50222">
    <property type="entry name" value="EF_HAND_2"/>
    <property type="match status" value="1"/>
</dbReference>
<dbReference type="EMBL" id="CAJFCJ010000007">
    <property type="protein sequence ID" value="CAD5117242.1"/>
    <property type="molecule type" value="Genomic_DNA"/>
</dbReference>
<evidence type="ECO:0000259" key="5">
    <source>
        <dbReference type="PROSITE" id="PS50222"/>
    </source>
</evidence>
<keyword evidence="2" id="KW-0175">Coiled coil</keyword>
<feature type="coiled-coil region" evidence="2">
    <location>
        <begin position="434"/>
        <end position="494"/>
    </location>
</feature>
<organism evidence="6 7">
    <name type="scientific">Dimorphilus gyrociliatus</name>
    <dbReference type="NCBI Taxonomy" id="2664684"/>
    <lineage>
        <taxon>Eukaryota</taxon>
        <taxon>Metazoa</taxon>
        <taxon>Spiralia</taxon>
        <taxon>Lophotrochozoa</taxon>
        <taxon>Annelida</taxon>
        <taxon>Polychaeta</taxon>
        <taxon>Polychaeta incertae sedis</taxon>
        <taxon>Dinophilidae</taxon>
        <taxon>Dimorphilus</taxon>
    </lineage>
</organism>
<dbReference type="PANTHER" id="PTHR11216:SF174">
    <property type="entry name" value="GH06923P"/>
    <property type="match status" value="1"/>
</dbReference>
<dbReference type="SUPFAM" id="SSF47473">
    <property type="entry name" value="EF-hand"/>
    <property type="match status" value="2"/>
</dbReference>
<dbReference type="GO" id="GO:0005509">
    <property type="term" value="F:calcium ion binding"/>
    <property type="evidence" value="ECO:0007669"/>
    <property type="project" value="InterPro"/>
</dbReference>
<dbReference type="CDD" id="cd00052">
    <property type="entry name" value="EH"/>
    <property type="match status" value="1"/>
</dbReference>
<accession>A0A7I8VLS7</accession>
<protein>
    <submittedName>
        <fullName evidence="6">DgyrCDS6038</fullName>
    </submittedName>
</protein>